<evidence type="ECO:0000313" key="6">
    <source>
        <dbReference type="Proteomes" id="UP000033710"/>
    </source>
</evidence>
<dbReference type="AlphaFoldDB" id="A0A0F2MHI1"/>
<dbReference type="SUPFAM" id="SSF51735">
    <property type="entry name" value="NAD(P)-binding Rossmann-fold domains"/>
    <property type="match status" value="1"/>
</dbReference>
<evidence type="ECO:0000256" key="1">
    <source>
        <dbReference type="ARBA" id="ARBA00005725"/>
    </source>
</evidence>
<dbReference type="GeneID" id="27668393"/>
<dbReference type="PANTHER" id="PTHR47706:SF4">
    <property type="entry name" value="NMRA-LIKE DOMAIN-CONTAINING PROTEIN"/>
    <property type="match status" value="1"/>
</dbReference>
<dbReference type="PANTHER" id="PTHR47706">
    <property type="entry name" value="NMRA-LIKE FAMILY PROTEIN"/>
    <property type="match status" value="1"/>
</dbReference>
<comment type="caution">
    <text evidence="5">The sequence shown here is derived from an EMBL/GenBank/DDBJ whole genome shotgun (WGS) entry which is preliminary data.</text>
</comment>
<dbReference type="Pfam" id="PF05368">
    <property type="entry name" value="NmrA"/>
    <property type="match status" value="1"/>
</dbReference>
<dbReference type="Proteomes" id="UP000033710">
    <property type="component" value="Unassembled WGS sequence"/>
</dbReference>
<dbReference type="InterPro" id="IPR008030">
    <property type="entry name" value="NmrA-like"/>
</dbReference>
<dbReference type="Gene3D" id="3.40.50.720">
    <property type="entry name" value="NAD(P)-binding Rossmann-like Domain"/>
    <property type="match status" value="1"/>
</dbReference>
<reference evidence="5 6" key="1">
    <citation type="journal article" date="2014" name="BMC Genomics">
        <title>Comparative genomics of the major fungal agents of human and animal Sporotrichosis: Sporothrix schenckii and Sporothrix brasiliensis.</title>
        <authorList>
            <person name="Teixeira M.M."/>
            <person name="de Almeida L.G."/>
            <person name="Kubitschek-Barreira P."/>
            <person name="Alves F.L."/>
            <person name="Kioshima E.S."/>
            <person name="Abadio A.K."/>
            <person name="Fernandes L."/>
            <person name="Derengowski L.S."/>
            <person name="Ferreira K.S."/>
            <person name="Souza R.C."/>
            <person name="Ruiz J.C."/>
            <person name="de Andrade N.C."/>
            <person name="Paes H.C."/>
            <person name="Nicola A.M."/>
            <person name="Albuquerque P."/>
            <person name="Gerber A.L."/>
            <person name="Martins V.P."/>
            <person name="Peconick L.D."/>
            <person name="Neto A.V."/>
            <person name="Chaucanez C.B."/>
            <person name="Silva P.A."/>
            <person name="Cunha O.L."/>
            <person name="de Oliveira F.F."/>
            <person name="dos Santos T.C."/>
            <person name="Barros A.L."/>
            <person name="Soares M.A."/>
            <person name="de Oliveira L.M."/>
            <person name="Marini M.M."/>
            <person name="Villalobos-Duno H."/>
            <person name="Cunha M.M."/>
            <person name="de Hoog S."/>
            <person name="da Silveira J.F."/>
            <person name="Henrissat B."/>
            <person name="Nino-Vega G.A."/>
            <person name="Cisalpino P.S."/>
            <person name="Mora-Montes H.M."/>
            <person name="Almeida S.R."/>
            <person name="Stajich J.E."/>
            <person name="Lopes-Bezerra L.M."/>
            <person name="Vasconcelos A.T."/>
            <person name="Felipe M.S."/>
        </authorList>
    </citation>
    <scope>NUCLEOTIDE SEQUENCE [LARGE SCALE GENOMIC DNA]</scope>
    <source>
        <strain evidence="5 6">1099-18</strain>
    </source>
</reference>
<dbReference type="VEuPathDB" id="FungiDB:SPSK_06410"/>
<organism evidence="5 6">
    <name type="scientific">Sporothrix schenckii 1099-18</name>
    <dbReference type="NCBI Taxonomy" id="1397361"/>
    <lineage>
        <taxon>Eukaryota</taxon>
        <taxon>Fungi</taxon>
        <taxon>Dikarya</taxon>
        <taxon>Ascomycota</taxon>
        <taxon>Pezizomycotina</taxon>
        <taxon>Sordariomycetes</taxon>
        <taxon>Sordariomycetidae</taxon>
        <taxon>Ophiostomatales</taxon>
        <taxon>Ophiostomataceae</taxon>
        <taxon>Sporothrix</taxon>
    </lineage>
</organism>
<evidence type="ECO:0000259" key="4">
    <source>
        <dbReference type="Pfam" id="PF05368"/>
    </source>
</evidence>
<reference evidence="5 6" key="2">
    <citation type="journal article" date="2015" name="Eukaryot. Cell">
        <title>Asexual propagation of a virulent clone complex in a human and feline outbreak of sporotrichosis.</title>
        <authorList>
            <person name="Teixeira Mde M."/>
            <person name="Rodrigues A.M."/>
            <person name="Tsui C.K."/>
            <person name="de Almeida L.G."/>
            <person name="Van Diepeningen A.D."/>
            <person name="van den Ende B.G."/>
            <person name="Fernandes G.F."/>
            <person name="Kano R."/>
            <person name="Hamelin R.C."/>
            <person name="Lopes-Bezerra L.M."/>
            <person name="Vasconcelos A.T."/>
            <person name="de Hoog S."/>
            <person name="de Camargo Z.P."/>
            <person name="Felipe M.S."/>
        </authorList>
    </citation>
    <scope>NUCLEOTIDE SEQUENCE [LARGE SCALE GENOMIC DNA]</scope>
    <source>
        <strain evidence="5 6">1099-18</strain>
    </source>
</reference>
<evidence type="ECO:0000256" key="3">
    <source>
        <dbReference type="ARBA" id="ARBA00023002"/>
    </source>
</evidence>
<dbReference type="KEGG" id="ssck:SPSK_06410"/>
<dbReference type="InterPro" id="IPR036291">
    <property type="entry name" value="NAD(P)-bd_dom_sf"/>
</dbReference>
<dbReference type="OrthoDB" id="10000533at2759"/>
<accession>A0A0F2MHI1</accession>
<sequence length="331" mass="36291">MVKVVVTGANSGLALEVIDALAEGKHEVLALARRDPSSFPQQPGVTWAQTSYKDKDELVALFRGADAVLNFIVLNNDPGNEVAYRIIDAVVEAGVPRYAPSEWAMGTKLKDVISTVPFYQGKLDVQNYLADLNKDKKVLEYSLFQVGFFFEYAAYPRALSKHVPPVATNWQLNEARLVSVKGYEHDKLTFTRVRDIARIVRGAVEYKGAWPVVGGIRGADISATEFKAAVEAKLAAGKGPGILPPGTRTLRLDLADKAVLAQGKLDVAMPKLMHPSIPDDLRDQWHAPVWSGSLLATAHGAWNASDEWNQLLPDIKMSTVDDFIEAILENE</sequence>
<proteinExistence type="inferred from homology"/>
<dbReference type="RefSeq" id="XP_016591829.1">
    <property type="nucleotide sequence ID" value="XM_016733116.1"/>
</dbReference>
<evidence type="ECO:0000313" key="5">
    <source>
        <dbReference type="EMBL" id="KJR89153.1"/>
    </source>
</evidence>
<gene>
    <name evidence="5" type="ORF">SPSK_06410</name>
</gene>
<protein>
    <recommendedName>
        <fullName evidence="4">NmrA-like domain-containing protein</fullName>
    </recommendedName>
</protein>
<keyword evidence="2" id="KW-0521">NADP</keyword>
<feature type="domain" description="NmrA-like" evidence="4">
    <location>
        <begin position="3"/>
        <end position="209"/>
    </location>
</feature>
<evidence type="ECO:0000256" key="2">
    <source>
        <dbReference type="ARBA" id="ARBA00022857"/>
    </source>
</evidence>
<dbReference type="InterPro" id="IPR051609">
    <property type="entry name" value="NmrA/Isoflavone_reductase-like"/>
</dbReference>
<dbReference type="EMBL" id="AXCR01000001">
    <property type="protein sequence ID" value="KJR89153.1"/>
    <property type="molecule type" value="Genomic_DNA"/>
</dbReference>
<keyword evidence="3" id="KW-0560">Oxidoreductase</keyword>
<dbReference type="GO" id="GO:0016491">
    <property type="term" value="F:oxidoreductase activity"/>
    <property type="evidence" value="ECO:0007669"/>
    <property type="project" value="UniProtKB-KW"/>
</dbReference>
<comment type="similarity">
    <text evidence="1">Belongs to the NmrA-type oxidoreductase family. Isoflavone reductase subfamily.</text>
</comment>
<name>A0A0F2MHI1_SPOSC</name>